<gene>
    <name evidence="1" type="ORF">OHX15_09055</name>
</gene>
<comment type="caution">
    <text evidence="1">The sequence shown here is derived from an EMBL/GenBank/DDBJ whole genome shotgun (WGS) entry which is preliminary data.</text>
</comment>
<accession>A0ACC6MEZ3</accession>
<reference evidence="1 2" key="1">
    <citation type="journal article" date="2021" name="Chemosphere">
        <title>Bioballs carrying a syntrophic Rhodococcus and Mycolicibacterium consortium for simultaneous sorption and biodegradation of fuel oil in contaminated freshwater.</title>
        <authorList>
            <person name="Naloka K."/>
            <person name="Polrit D."/>
            <person name="Muangchinda C."/>
            <person name="Thoetkiattikul H."/>
            <person name="Pinyakong O."/>
        </authorList>
    </citation>
    <scope>NUCLEOTIDE SEQUENCE [LARGE SCALE GENOMIC DNA]</scope>
    <source>
        <strain evidence="1 2">J101</strain>
    </source>
</reference>
<dbReference type="Proteomes" id="UP001289645">
    <property type="component" value="Unassembled WGS sequence"/>
</dbReference>
<organism evidence="1 2">
    <name type="scientific">Mycolicibacterium parafortuitum</name>
    <name type="common">Mycobacterium parafortuitum</name>
    <dbReference type="NCBI Taxonomy" id="39692"/>
    <lineage>
        <taxon>Bacteria</taxon>
        <taxon>Bacillati</taxon>
        <taxon>Actinomycetota</taxon>
        <taxon>Actinomycetes</taxon>
        <taxon>Mycobacteriales</taxon>
        <taxon>Mycobacteriaceae</taxon>
        <taxon>Mycolicibacterium</taxon>
    </lineage>
</organism>
<sequence length="326" mass="35286">MRFGVLLNMSANLGATPEDVFDLTLTQAELAEQLGYDELWVTEHHFIRFGLNPSALTTAGFLLGRTRTIRVGTSVVLSPLAHPVDLAERAALLDQLSGGRFELGLGRGGYLRDYQRLDIDVARWDDEPHATVDRLLDLWSAQTPGDVQPAPRTRPHPPLLLATGSEPGIKCAATNGLALQHYFATPVAARVALEQRYRAAGGVNQPDHLHTVIAIVDDSTDARDRLRNALVQSFRDGDHPHVPQAPNRHLGPDGTPAGPEAMAEMVAESAIIGSVGCVVDELGDFILETGAHRIAVYHEAIGDPARTVESLRCFAEYVIPQLTPDG</sequence>
<dbReference type="EMBL" id="JAOXLN010000007">
    <property type="protein sequence ID" value="MDZ5085532.1"/>
    <property type="molecule type" value="Genomic_DNA"/>
</dbReference>
<evidence type="ECO:0000313" key="2">
    <source>
        <dbReference type="Proteomes" id="UP001289645"/>
    </source>
</evidence>
<evidence type="ECO:0000313" key="1">
    <source>
        <dbReference type="EMBL" id="MDZ5085532.1"/>
    </source>
</evidence>
<name>A0ACC6MEZ3_MYCPF</name>
<proteinExistence type="predicted"/>
<keyword evidence="2" id="KW-1185">Reference proteome</keyword>
<protein>
    <submittedName>
        <fullName evidence="1">LLM class flavin-dependent oxidoreductase</fullName>
    </submittedName>
</protein>